<name>B7KFM8_GLOC7</name>
<sequence>MKKLRKLPLKSNLIFIKIAVKSKDKGMTLLEILVTLALVGILASLGLPNLFSANSINDLNNETKLLKSILDNSQTQAISRGRVCQLELIADNIIRDITDYKNSPLKDCLSDGEIVTLDGQTMKQIKLLEGLELTSNLNDNKIKFSFQGMIAGNLTNSANKPATIVLSKPDINSKKCLIIYPIIGTVRVGNYIGNNHHSGLILNDTNPENSCQIRL</sequence>
<feature type="transmembrane region" description="Helical" evidence="1">
    <location>
        <begin position="29"/>
        <end position="51"/>
    </location>
</feature>
<dbReference type="HOGENOM" id="CLU_1281437_0_0_3"/>
<gene>
    <name evidence="2" type="ordered locus">PCC7424_5000</name>
</gene>
<organism evidence="2 3">
    <name type="scientific">Gloeothece citriformis (strain PCC 7424)</name>
    <name type="common">Cyanothece sp. (strain PCC 7424)</name>
    <dbReference type="NCBI Taxonomy" id="65393"/>
    <lineage>
        <taxon>Bacteria</taxon>
        <taxon>Bacillati</taxon>
        <taxon>Cyanobacteriota</taxon>
        <taxon>Cyanophyceae</taxon>
        <taxon>Oscillatoriophycideae</taxon>
        <taxon>Chroococcales</taxon>
        <taxon>Aphanothecaceae</taxon>
        <taxon>Gloeothece</taxon>
        <taxon>Gloeothece citriformis</taxon>
    </lineage>
</organism>
<evidence type="ECO:0008006" key="4">
    <source>
        <dbReference type="Google" id="ProtNLM"/>
    </source>
</evidence>
<dbReference type="NCBIfam" id="TIGR02532">
    <property type="entry name" value="IV_pilin_GFxxxE"/>
    <property type="match status" value="1"/>
</dbReference>
<keyword evidence="1" id="KW-0472">Membrane</keyword>
<dbReference type="EMBL" id="CP001291">
    <property type="protein sequence ID" value="ACK73353.1"/>
    <property type="molecule type" value="Genomic_DNA"/>
</dbReference>
<protein>
    <recommendedName>
        <fullName evidence="4">Prepilin-type N-terminal cleavage/methylation domain-containing protein</fullName>
    </recommendedName>
</protein>
<dbReference type="eggNOG" id="COG4970">
    <property type="taxonomic scope" value="Bacteria"/>
</dbReference>
<keyword evidence="1" id="KW-1133">Transmembrane helix</keyword>
<evidence type="ECO:0000313" key="3">
    <source>
        <dbReference type="Proteomes" id="UP000002384"/>
    </source>
</evidence>
<dbReference type="KEGG" id="cyc:PCC7424_5000"/>
<keyword evidence="1" id="KW-0812">Transmembrane</keyword>
<reference evidence="3" key="1">
    <citation type="journal article" date="2011" name="MBio">
        <title>Novel metabolic attributes of the genus Cyanothece, comprising a group of unicellular nitrogen-fixing Cyanobacteria.</title>
        <authorList>
            <person name="Bandyopadhyay A."/>
            <person name="Elvitigala T."/>
            <person name="Welsh E."/>
            <person name="Stockel J."/>
            <person name="Liberton M."/>
            <person name="Min H."/>
            <person name="Sherman L.A."/>
            <person name="Pakrasi H.B."/>
        </authorList>
    </citation>
    <scope>NUCLEOTIDE SEQUENCE [LARGE SCALE GENOMIC DNA]</scope>
    <source>
        <strain evidence="3">PCC 7424</strain>
    </source>
</reference>
<accession>B7KFM8</accession>
<proteinExistence type="predicted"/>
<dbReference type="Proteomes" id="UP000002384">
    <property type="component" value="Chromosome"/>
</dbReference>
<dbReference type="STRING" id="65393.PCC7424_5000"/>
<keyword evidence="3" id="KW-1185">Reference proteome</keyword>
<dbReference type="PROSITE" id="PS00409">
    <property type="entry name" value="PROKAR_NTER_METHYL"/>
    <property type="match status" value="1"/>
</dbReference>
<dbReference type="InterPro" id="IPR045584">
    <property type="entry name" value="Pilin-like"/>
</dbReference>
<dbReference type="Pfam" id="PF07963">
    <property type="entry name" value="N_methyl"/>
    <property type="match status" value="1"/>
</dbReference>
<evidence type="ECO:0000313" key="2">
    <source>
        <dbReference type="EMBL" id="ACK73353.1"/>
    </source>
</evidence>
<dbReference type="AlphaFoldDB" id="B7KFM8"/>
<dbReference type="SUPFAM" id="SSF54523">
    <property type="entry name" value="Pili subunits"/>
    <property type="match status" value="1"/>
</dbReference>
<dbReference type="InterPro" id="IPR012902">
    <property type="entry name" value="N_methyl_site"/>
</dbReference>
<evidence type="ECO:0000256" key="1">
    <source>
        <dbReference type="SAM" id="Phobius"/>
    </source>
</evidence>